<dbReference type="PANTHER" id="PTHR33164:SF64">
    <property type="entry name" value="TRANSCRIPTIONAL REGULATOR SLYA"/>
    <property type="match status" value="1"/>
</dbReference>
<dbReference type="RefSeq" id="WP_147824252.1">
    <property type="nucleotide sequence ID" value="NZ_BAAARG010000001.1"/>
</dbReference>
<organism evidence="5 6">
    <name type="scientific">Microbacterium mitrae</name>
    <dbReference type="NCBI Taxonomy" id="664640"/>
    <lineage>
        <taxon>Bacteria</taxon>
        <taxon>Bacillati</taxon>
        <taxon>Actinomycetota</taxon>
        <taxon>Actinomycetes</taxon>
        <taxon>Micrococcales</taxon>
        <taxon>Microbacteriaceae</taxon>
        <taxon>Microbacterium</taxon>
    </lineage>
</organism>
<dbReference type="GO" id="GO:0003677">
    <property type="term" value="F:DNA binding"/>
    <property type="evidence" value="ECO:0007669"/>
    <property type="project" value="UniProtKB-KW"/>
</dbReference>
<evidence type="ECO:0000259" key="4">
    <source>
        <dbReference type="PROSITE" id="PS50995"/>
    </source>
</evidence>
<keyword evidence="6" id="KW-1185">Reference proteome</keyword>
<keyword evidence="2" id="KW-0238">DNA-binding</keyword>
<protein>
    <submittedName>
        <fullName evidence="5">MarR family transcriptional regulator</fullName>
    </submittedName>
</protein>
<keyword evidence="1" id="KW-0805">Transcription regulation</keyword>
<dbReference type="AlphaFoldDB" id="A0A5C8HR29"/>
<dbReference type="InterPro" id="IPR036390">
    <property type="entry name" value="WH_DNA-bd_sf"/>
</dbReference>
<proteinExistence type="predicted"/>
<evidence type="ECO:0000256" key="3">
    <source>
        <dbReference type="ARBA" id="ARBA00023163"/>
    </source>
</evidence>
<evidence type="ECO:0000313" key="5">
    <source>
        <dbReference type="EMBL" id="TXK05441.1"/>
    </source>
</evidence>
<gene>
    <name evidence="5" type="ORF">FVP60_00050</name>
</gene>
<dbReference type="EMBL" id="VRSW01000001">
    <property type="protein sequence ID" value="TXK05441.1"/>
    <property type="molecule type" value="Genomic_DNA"/>
</dbReference>
<dbReference type="GO" id="GO:0003700">
    <property type="term" value="F:DNA-binding transcription factor activity"/>
    <property type="evidence" value="ECO:0007669"/>
    <property type="project" value="InterPro"/>
</dbReference>
<dbReference type="InterPro" id="IPR000835">
    <property type="entry name" value="HTH_MarR-typ"/>
</dbReference>
<name>A0A5C8HR29_9MICO</name>
<keyword evidence="3" id="KW-0804">Transcription</keyword>
<dbReference type="GO" id="GO:0006950">
    <property type="term" value="P:response to stress"/>
    <property type="evidence" value="ECO:0007669"/>
    <property type="project" value="TreeGrafter"/>
</dbReference>
<dbReference type="Pfam" id="PF01047">
    <property type="entry name" value="MarR"/>
    <property type="match status" value="1"/>
</dbReference>
<feature type="domain" description="HTH marR-type" evidence="4">
    <location>
        <begin position="1"/>
        <end position="150"/>
    </location>
</feature>
<evidence type="ECO:0000256" key="2">
    <source>
        <dbReference type="ARBA" id="ARBA00023125"/>
    </source>
</evidence>
<evidence type="ECO:0000256" key="1">
    <source>
        <dbReference type="ARBA" id="ARBA00023015"/>
    </source>
</evidence>
<dbReference type="PANTHER" id="PTHR33164">
    <property type="entry name" value="TRANSCRIPTIONAL REGULATOR, MARR FAMILY"/>
    <property type="match status" value="1"/>
</dbReference>
<dbReference type="OrthoDB" id="162531at2"/>
<comment type="caution">
    <text evidence="5">The sequence shown here is derived from an EMBL/GenBank/DDBJ whole genome shotgun (WGS) entry which is preliminary data.</text>
</comment>
<evidence type="ECO:0000313" key="6">
    <source>
        <dbReference type="Proteomes" id="UP000321196"/>
    </source>
</evidence>
<accession>A0A5C8HR29</accession>
<sequence>MAELNTEFADGRDSPGLMLWRVSMQWQALQRAALRPHELTHVQFVLLAGLLDLGHPVSQAELARHMGIDAMMTSQVIRALESRNLVVRGRDAQDSRVVKVEATSAGSELANAAISDVEAVDREFFGRLGDSQSAFATQLGVLVAGGSIES</sequence>
<dbReference type="InterPro" id="IPR036388">
    <property type="entry name" value="WH-like_DNA-bd_sf"/>
</dbReference>
<reference evidence="5 6" key="1">
    <citation type="submission" date="2019-08" db="EMBL/GenBank/DDBJ databases">
        <authorList>
            <person name="Dong K."/>
        </authorList>
    </citation>
    <scope>NUCLEOTIDE SEQUENCE [LARGE SCALE GENOMIC DNA]</scope>
    <source>
        <strain evidence="5 6">M4-8</strain>
    </source>
</reference>
<dbReference type="Proteomes" id="UP000321196">
    <property type="component" value="Unassembled WGS sequence"/>
</dbReference>
<dbReference type="SUPFAM" id="SSF46785">
    <property type="entry name" value="Winged helix' DNA-binding domain"/>
    <property type="match status" value="1"/>
</dbReference>
<dbReference type="Gene3D" id="1.10.10.10">
    <property type="entry name" value="Winged helix-like DNA-binding domain superfamily/Winged helix DNA-binding domain"/>
    <property type="match status" value="1"/>
</dbReference>
<dbReference type="SMART" id="SM00347">
    <property type="entry name" value="HTH_MARR"/>
    <property type="match status" value="1"/>
</dbReference>
<dbReference type="InterPro" id="IPR039422">
    <property type="entry name" value="MarR/SlyA-like"/>
</dbReference>
<dbReference type="PROSITE" id="PS50995">
    <property type="entry name" value="HTH_MARR_2"/>
    <property type="match status" value="1"/>
</dbReference>